<dbReference type="AlphaFoldDB" id="A0A171KVX0"/>
<dbReference type="GeneID" id="99727567"/>
<evidence type="ECO:0000256" key="6">
    <source>
        <dbReference type="PROSITE-ProRule" id="PRU00278"/>
    </source>
</evidence>
<reference evidence="10 12" key="2">
    <citation type="submission" date="2019-02" db="EMBL/GenBank/DDBJ databases">
        <title>Genomic Encyclopedia of Type Strains, Phase IV (KMG-IV): sequencing the most valuable type-strain genomes for metagenomic binning, comparative biology and taxonomic classification.</title>
        <authorList>
            <person name="Goeker M."/>
        </authorList>
    </citation>
    <scope>NUCLEOTIDE SEQUENCE [LARGE SCALE GENOMIC DNA]</scope>
    <source>
        <strain evidence="10 12">DSM 16618</strain>
    </source>
</reference>
<dbReference type="InterPro" id="IPR023058">
    <property type="entry name" value="PPIase_PpiC_CS"/>
</dbReference>
<dbReference type="Pfam" id="PF00639">
    <property type="entry name" value="Rotamase"/>
    <property type="match status" value="1"/>
</dbReference>
<feature type="domain" description="PpiC" evidence="8">
    <location>
        <begin position="127"/>
        <end position="219"/>
    </location>
</feature>
<dbReference type="PROSITE" id="PS01096">
    <property type="entry name" value="PPIC_PPIASE_1"/>
    <property type="match status" value="1"/>
</dbReference>
<protein>
    <recommendedName>
        <fullName evidence="3">peptidylprolyl isomerase</fullName>
        <ecNumber evidence="3">5.2.1.8</ecNumber>
    </recommendedName>
</protein>
<dbReference type="STRING" id="206506.AAV32_01585"/>
<dbReference type="InterPro" id="IPR027304">
    <property type="entry name" value="Trigger_fact/SurA_dom_sf"/>
</dbReference>
<dbReference type="PANTHER" id="PTHR47245:SF2">
    <property type="entry name" value="PEPTIDYL-PROLYL CIS-TRANS ISOMERASE HP_0175-RELATED"/>
    <property type="match status" value="1"/>
</dbReference>
<evidence type="ECO:0000259" key="8">
    <source>
        <dbReference type="PROSITE" id="PS50198"/>
    </source>
</evidence>
<evidence type="ECO:0000313" key="11">
    <source>
        <dbReference type="Proteomes" id="UP000078084"/>
    </source>
</evidence>
<keyword evidence="4 6" id="KW-0697">Rotamase</keyword>
<evidence type="ECO:0000256" key="3">
    <source>
        <dbReference type="ARBA" id="ARBA00013194"/>
    </source>
</evidence>
<dbReference type="PANTHER" id="PTHR47245">
    <property type="entry name" value="PEPTIDYLPROLYL ISOMERASE"/>
    <property type="match status" value="1"/>
</dbReference>
<feature type="signal peptide" evidence="7">
    <location>
        <begin position="1"/>
        <end position="19"/>
    </location>
</feature>
<dbReference type="Proteomes" id="UP000292039">
    <property type="component" value="Unassembled WGS sequence"/>
</dbReference>
<dbReference type="InterPro" id="IPR000297">
    <property type="entry name" value="PPIase_PpiC"/>
</dbReference>
<evidence type="ECO:0000256" key="7">
    <source>
        <dbReference type="SAM" id="SignalP"/>
    </source>
</evidence>
<dbReference type="InterPro" id="IPR046357">
    <property type="entry name" value="PPIase_dom_sf"/>
</dbReference>
<evidence type="ECO:0000256" key="4">
    <source>
        <dbReference type="ARBA" id="ARBA00023110"/>
    </source>
</evidence>
<dbReference type="OrthoDB" id="14196at2"/>
<dbReference type="Gene3D" id="3.10.50.40">
    <property type="match status" value="1"/>
</dbReference>
<keyword evidence="7" id="KW-0732">Signal</keyword>
<dbReference type="EC" id="5.2.1.8" evidence="3"/>
<keyword evidence="11" id="KW-1185">Reference proteome</keyword>
<accession>A0A171KVX0</accession>
<evidence type="ECO:0000256" key="5">
    <source>
        <dbReference type="ARBA" id="ARBA00023235"/>
    </source>
</evidence>
<dbReference type="PROSITE" id="PS50198">
    <property type="entry name" value="PPIC_PPIASE_2"/>
    <property type="match status" value="1"/>
</dbReference>
<reference evidence="9 11" key="1">
    <citation type="submission" date="2015-04" db="EMBL/GenBank/DDBJ databases">
        <title>Genome sequence of Kerstersia gyiorum CG1.</title>
        <authorList>
            <person name="Greninger A.L."/>
            <person name="Kozyreva V."/>
            <person name="Chaturvedi V."/>
        </authorList>
    </citation>
    <scope>NUCLEOTIDE SEQUENCE [LARGE SCALE GENOMIC DNA]</scope>
    <source>
        <strain evidence="9 11">CG1</strain>
    </source>
</reference>
<dbReference type="InterPro" id="IPR050245">
    <property type="entry name" value="PrsA_foldase"/>
</dbReference>
<comment type="caution">
    <text evidence="9">The sequence shown here is derived from an EMBL/GenBank/DDBJ whole genome shotgun (WGS) entry which is preliminary data.</text>
</comment>
<evidence type="ECO:0000313" key="10">
    <source>
        <dbReference type="EMBL" id="RZS73730.1"/>
    </source>
</evidence>
<evidence type="ECO:0000256" key="2">
    <source>
        <dbReference type="ARBA" id="ARBA00007656"/>
    </source>
</evidence>
<dbReference type="SUPFAM" id="SSF54534">
    <property type="entry name" value="FKBP-like"/>
    <property type="match status" value="1"/>
</dbReference>
<dbReference type="SUPFAM" id="SSF109998">
    <property type="entry name" value="Triger factor/SurA peptide-binding domain-like"/>
    <property type="match status" value="1"/>
</dbReference>
<dbReference type="Gene3D" id="1.10.8.1040">
    <property type="match status" value="1"/>
</dbReference>
<sequence length="260" mass="28918">MKRFAVLLAAAAISAPIYAQNIATVNGKPISQKDFDQFISLLVDQGATDSPQLREQVKQELINRQVLVQAAESAKVGSKPEIVTEIELARQGILVRGLMDDYLEKNPVSDSAIQAEYDKVKAEQGNQQEYKVRHILVEDEKTAQDVQKQLKDKKSSFADLAKKYSRDPGSAQRGGDLGWGAATNYVKPFADAVTALQKGQMSAAPVKSDFGWHIIELEDVRPVAFPPLEQVRPQIEQMLRQQALSKYQQDLVEKAKIQEN</sequence>
<dbReference type="EMBL" id="LBNE01000001">
    <property type="protein sequence ID" value="KKO73037.1"/>
    <property type="molecule type" value="Genomic_DNA"/>
</dbReference>
<comment type="catalytic activity">
    <reaction evidence="1">
        <text>[protein]-peptidylproline (omega=180) = [protein]-peptidylproline (omega=0)</text>
        <dbReference type="Rhea" id="RHEA:16237"/>
        <dbReference type="Rhea" id="RHEA-COMP:10747"/>
        <dbReference type="Rhea" id="RHEA-COMP:10748"/>
        <dbReference type="ChEBI" id="CHEBI:83833"/>
        <dbReference type="ChEBI" id="CHEBI:83834"/>
        <dbReference type="EC" id="5.2.1.8"/>
    </reaction>
</comment>
<dbReference type="Pfam" id="PF13623">
    <property type="entry name" value="SurA_N_2"/>
    <property type="match status" value="1"/>
</dbReference>
<keyword evidence="5 6" id="KW-0413">Isomerase</keyword>
<dbReference type="RefSeq" id="WP_068366849.1">
    <property type="nucleotide sequence ID" value="NZ_CBCSEB010000002.1"/>
</dbReference>
<organism evidence="9 11">
    <name type="scientific">Kerstersia gyiorum</name>
    <dbReference type="NCBI Taxonomy" id="206506"/>
    <lineage>
        <taxon>Bacteria</taxon>
        <taxon>Pseudomonadati</taxon>
        <taxon>Pseudomonadota</taxon>
        <taxon>Betaproteobacteria</taxon>
        <taxon>Burkholderiales</taxon>
        <taxon>Alcaligenaceae</taxon>
        <taxon>Kerstersia</taxon>
    </lineage>
</organism>
<dbReference type="EMBL" id="SGWZ01000001">
    <property type="protein sequence ID" value="RZS73730.1"/>
    <property type="molecule type" value="Genomic_DNA"/>
</dbReference>
<dbReference type="GO" id="GO:0003755">
    <property type="term" value="F:peptidyl-prolyl cis-trans isomerase activity"/>
    <property type="evidence" value="ECO:0007669"/>
    <property type="project" value="UniProtKB-KW"/>
</dbReference>
<evidence type="ECO:0000313" key="9">
    <source>
        <dbReference type="EMBL" id="KKO73037.1"/>
    </source>
</evidence>
<proteinExistence type="inferred from homology"/>
<name>A0A171KVX0_9BURK</name>
<dbReference type="PATRIC" id="fig|206506.3.peg.355"/>
<comment type="similarity">
    <text evidence="2">Belongs to the PpiC/parvulin rotamase family.</text>
</comment>
<evidence type="ECO:0000313" key="12">
    <source>
        <dbReference type="Proteomes" id="UP000292039"/>
    </source>
</evidence>
<gene>
    <name evidence="9" type="ORF">AAV32_01585</name>
    <name evidence="10" type="ORF">EV679_0934</name>
</gene>
<dbReference type="Proteomes" id="UP000078084">
    <property type="component" value="Unassembled WGS sequence"/>
</dbReference>
<evidence type="ECO:0000256" key="1">
    <source>
        <dbReference type="ARBA" id="ARBA00000971"/>
    </source>
</evidence>
<feature type="chain" id="PRO_5033252042" description="peptidylprolyl isomerase" evidence="7">
    <location>
        <begin position="20"/>
        <end position="260"/>
    </location>
</feature>